<comment type="caution">
    <text evidence="1">The sequence shown here is derived from an EMBL/GenBank/DDBJ whole genome shotgun (WGS) entry which is preliminary data.</text>
</comment>
<name>A0ABD3B3Q0_9GENT</name>
<gene>
    <name evidence="1" type="ORF">ACH5RR_001440</name>
</gene>
<sequence length="92" mass="10192">MEDHGGLWYRLAKSESHEVGDDKICAMEGIGSLRIYGKRCCIRGKRGRGCEGGWGVMKDLWERSYVGGRREKERGLGYKGRGGKVQLGGNGE</sequence>
<proteinExistence type="predicted"/>
<accession>A0ABD3B3Q0</accession>
<dbReference type="EMBL" id="JBJUIK010000001">
    <property type="protein sequence ID" value="KAL3538074.1"/>
    <property type="molecule type" value="Genomic_DNA"/>
</dbReference>
<dbReference type="AlphaFoldDB" id="A0ABD3B3Q0"/>
<keyword evidence="2" id="KW-1185">Reference proteome</keyword>
<evidence type="ECO:0000313" key="2">
    <source>
        <dbReference type="Proteomes" id="UP001630127"/>
    </source>
</evidence>
<organism evidence="1 2">
    <name type="scientific">Cinchona calisaya</name>
    <dbReference type="NCBI Taxonomy" id="153742"/>
    <lineage>
        <taxon>Eukaryota</taxon>
        <taxon>Viridiplantae</taxon>
        <taxon>Streptophyta</taxon>
        <taxon>Embryophyta</taxon>
        <taxon>Tracheophyta</taxon>
        <taxon>Spermatophyta</taxon>
        <taxon>Magnoliopsida</taxon>
        <taxon>eudicotyledons</taxon>
        <taxon>Gunneridae</taxon>
        <taxon>Pentapetalae</taxon>
        <taxon>asterids</taxon>
        <taxon>lamiids</taxon>
        <taxon>Gentianales</taxon>
        <taxon>Rubiaceae</taxon>
        <taxon>Cinchonoideae</taxon>
        <taxon>Cinchoneae</taxon>
        <taxon>Cinchona</taxon>
    </lineage>
</organism>
<dbReference type="Proteomes" id="UP001630127">
    <property type="component" value="Unassembled WGS sequence"/>
</dbReference>
<protein>
    <submittedName>
        <fullName evidence="1">Uncharacterized protein</fullName>
    </submittedName>
</protein>
<evidence type="ECO:0000313" key="1">
    <source>
        <dbReference type="EMBL" id="KAL3538074.1"/>
    </source>
</evidence>
<reference evidence="1 2" key="1">
    <citation type="submission" date="2024-11" db="EMBL/GenBank/DDBJ databases">
        <title>A near-complete genome assembly of Cinchona calisaya.</title>
        <authorList>
            <person name="Lian D.C."/>
            <person name="Zhao X.W."/>
            <person name="Wei L."/>
        </authorList>
    </citation>
    <scope>NUCLEOTIDE SEQUENCE [LARGE SCALE GENOMIC DNA]</scope>
    <source>
        <tissue evidence="1">Nenye</tissue>
    </source>
</reference>